<protein>
    <recommendedName>
        <fullName evidence="1 8">Tyrosine--tRNA ligase</fullName>
        <ecNumber evidence="1 8">6.1.1.1</ecNumber>
    </recommendedName>
</protein>
<dbReference type="Pfam" id="PF00579">
    <property type="entry name" value="tRNA-synt_1b"/>
    <property type="match status" value="1"/>
</dbReference>
<gene>
    <name evidence="11" type="ORF">COX77_04260</name>
</gene>
<sequence length="396" mass="45620">MKVNNDKKAVAAVLSRGVAEVVVEKDLRKKLLSGQKLRIKHGIDPTSKDLHLGYAVVYEKLRQLQKMGHQIIFLIGSFTGRFGDPTDKGKARDLRRKEDVMAMAKNYIKQLSKILDIDQVEIRYNSEWYDRFSAEDLLRLMSKFTVARMLERDMFQKRIQEEREIFFHEPVYPMLQGYDSVMLKSDLTVIGLDQKFNELQARPLQEQAKQTPQDLIMVPLLIGTDGKQKMSQSLGNYIGITDSPQEQYGKTMSIPDQLIYMYFELCTRISNNELAEIEQMLKNNVNPRNLKAQLAHEIVSIYHGNKAADKAEAEFTKIFKDKGKPTNIPMANFQINQSLLDIMVGAELTSSKSEAQRMIEQKAVHINDVLVTSWRDYRPQSKDIIQVGKRKFVQLK</sequence>
<comment type="caution">
    <text evidence="11">The sequence shown here is derived from an EMBL/GenBank/DDBJ whole genome shotgun (WGS) entry which is preliminary data.</text>
</comment>
<evidence type="ECO:0000313" key="12">
    <source>
        <dbReference type="Proteomes" id="UP000230405"/>
    </source>
</evidence>
<comment type="similarity">
    <text evidence="10">Belongs to the class-I aminoacyl-tRNA synthetase family.</text>
</comment>
<evidence type="ECO:0000256" key="1">
    <source>
        <dbReference type="ARBA" id="ARBA00013160"/>
    </source>
</evidence>
<dbReference type="PRINTS" id="PR01040">
    <property type="entry name" value="TRNASYNTHTYR"/>
</dbReference>
<dbReference type="Proteomes" id="UP000230405">
    <property type="component" value="Unassembled WGS sequence"/>
</dbReference>
<evidence type="ECO:0000256" key="3">
    <source>
        <dbReference type="ARBA" id="ARBA00022741"/>
    </source>
</evidence>
<dbReference type="InterPro" id="IPR002307">
    <property type="entry name" value="Tyr-tRNA-ligase"/>
</dbReference>
<reference evidence="12" key="1">
    <citation type="submission" date="2017-09" db="EMBL/GenBank/DDBJ databases">
        <title>Depth-based differentiation of microbial function through sediment-hosted aquifers and enrichment of novel symbionts in the deep terrestrial subsurface.</title>
        <authorList>
            <person name="Probst A.J."/>
            <person name="Ladd B."/>
            <person name="Jarett J.K."/>
            <person name="Geller-Mcgrath D.E."/>
            <person name="Sieber C.M.K."/>
            <person name="Emerson J.B."/>
            <person name="Anantharaman K."/>
            <person name="Thomas B.C."/>
            <person name="Malmstrom R."/>
            <person name="Stieglmeier M."/>
            <person name="Klingl A."/>
            <person name="Woyke T."/>
            <person name="Ryan C.M."/>
            <person name="Banfield J.F."/>
        </authorList>
    </citation>
    <scope>NUCLEOTIDE SEQUENCE [LARGE SCALE GENOMIC DNA]</scope>
</reference>
<proteinExistence type="inferred from homology"/>
<dbReference type="NCBIfam" id="TIGR00234">
    <property type="entry name" value="tyrS"/>
    <property type="match status" value="1"/>
</dbReference>
<dbReference type="SUPFAM" id="SSF52374">
    <property type="entry name" value="Nucleotidylyl transferase"/>
    <property type="match status" value="1"/>
</dbReference>
<dbReference type="CDD" id="cd00805">
    <property type="entry name" value="TyrRS_core"/>
    <property type="match status" value="1"/>
</dbReference>
<keyword evidence="3 10" id="KW-0547">Nucleotide-binding</keyword>
<dbReference type="Gene3D" id="3.10.290.10">
    <property type="entry name" value="RNA-binding S4 domain"/>
    <property type="match status" value="1"/>
</dbReference>
<dbReference type="InterPro" id="IPR024088">
    <property type="entry name" value="Tyr-tRNA-ligase_bac-type"/>
</dbReference>
<dbReference type="PANTHER" id="PTHR11766:SF1">
    <property type="entry name" value="TYROSINE--TRNA LIGASE"/>
    <property type="match status" value="1"/>
</dbReference>
<dbReference type="AlphaFoldDB" id="A0A2M7VDL0"/>
<dbReference type="SUPFAM" id="SSF55174">
    <property type="entry name" value="Alpha-L RNA-binding motif"/>
    <property type="match status" value="1"/>
</dbReference>
<accession>A0A2M7VDL0</accession>
<dbReference type="PANTHER" id="PTHR11766">
    <property type="entry name" value="TYROSYL-TRNA SYNTHETASE"/>
    <property type="match status" value="1"/>
</dbReference>
<name>A0A2M7VDL0_9BACT</name>
<comment type="catalytic activity">
    <reaction evidence="7">
        <text>tRNA(Tyr) + L-tyrosine + ATP = L-tyrosyl-tRNA(Tyr) + AMP + diphosphate + H(+)</text>
        <dbReference type="Rhea" id="RHEA:10220"/>
        <dbReference type="Rhea" id="RHEA-COMP:9706"/>
        <dbReference type="Rhea" id="RHEA-COMP:9707"/>
        <dbReference type="ChEBI" id="CHEBI:15378"/>
        <dbReference type="ChEBI" id="CHEBI:30616"/>
        <dbReference type="ChEBI" id="CHEBI:33019"/>
        <dbReference type="ChEBI" id="CHEBI:58315"/>
        <dbReference type="ChEBI" id="CHEBI:78442"/>
        <dbReference type="ChEBI" id="CHEBI:78536"/>
        <dbReference type="ChEBI" id="CHEBI:456215"/>
        <dbReference type="EC" id="6.1.1.1"/>
    </reaction>
</comment>
<evidence type="ECO:0000256" key="4">
    <source>
        <dbReference type="ARBA" id="ARBA00022840"/>
    </source>
</evidence>
<dbReference type="Gene3D" id="1.10.240.10">
    <property type="entry name" value="Tyrosyl-Transfer RNA Synthetase"/>
    <property type="match status" value="1"/>
</dbReference>
<dbReference type="InterPro" id="IPR036986">
    <property type="entry name" value="S4_RNA-bd_sf"/>
</dbReference>
<evidence type="ECO:0000256" key="9">
    <source>
        <dbReference type="PROSITE-ProRule" id="PRU00182"/>
    </source>
</evidence>
<evidence type="ECO:0000256" key="2">
    <source>
        <dbReference type="ARBA" id="ARBA00022598"/>
    </source>
</evidence>
<dbReference type="PROSITE" id="PS50889">
    <property type="entry name" value="S4"/>
    <property type="match status" value="1"/>
</dbReference>
<dbReference type="InterPro" id="IPR014729">
    <property type="entry name" value="Rossmann-like_a/b/a_fold"/>
</dbReference>
<dbReference type="GO" id="GO:0004831">
    <property type="term" value="F:tyrosine-tRNA ligase activity"/>
    <property type="evidence" value="ECO:0007669"/>
    <property type="project" value="UniProtKB-UniRule"/>
</dbReference>
<evidence type="ECO:0000256" key="6">
    <source>
        <dbReference type="ARBA" id="ARBA00023146"/>
    </source>
</evidence>
<dbReference type="InterPro" id="IPR002305">
    <property type="entry name" value="aa-tRNA-synth_Ic"/>
</dbReference>
<keyword evidence="9" id="KW-0694">RNA-binding</keyword>
<dbReference type="CDD" id="cd00165">
    <property type="entry name" value="S4"/>
    <property type="match status" value="1"/>
</dbReference>
<keyword evidence="5 10" id="KW-0648">Protein biosynthesis</keyword>
<evidence type="ECO:0000256" key="8">
    <source>
        <dbReference type="NCBIfam" id="TIGR00234"/>
    </source>
</evidence>
<dbReference type="GO" id="GO:0003723">
    <property type="term" value="F:RNA binding"/>
    <property type="evidence" value="ECO:0007669"/>
    <property type="project" value="UniProtKB-KW"/>
</dbReference>
<dbReference type="EMBL" id="PFPO01000084">
    <property type="protein sequence ID" value="PIZ98505.1"/>
    <property type="molecule type" value="Genomic_DNA"/>
</dbReference>
<evidence type="ECO:0000256" key="5">
    <source>
        <dbReference type="ARBA" id="ARBA00022917"/>
    </source>
</evidence>
<evidence type="ECO:0000313" key="11">
    <source>
        <dbReference type="EMBL" id="PIZ98505.1"/>
    </source>
</evidence>
<keyword evidence="2 10" id="KW-0436">Ligase</keyword>
<keyword evidence="6 10" id="KW-0030">Aminoacyl-tRNA synthetase</keyword>
<dbReference type="Gene3D" id="3.40.50.620">
    <property type="entry name" value="HUPs"/>
    <property type="match status" value="1"/>
</dbReference>
<dbReference type="GO" id="GO:0005524">
    <property type="term" value="F:ATP binding"/>
    <property type="evidence" value="ECO:0007669"/>
    <property type="project" value="UniProtKB-KW"/>
</dbReference>
<dbReference type="GO" id="GO:0005829">
    <property type="term" value="C:cytosol"/>
    <property type="evidence" value="ECO:0007669"/>
    <property type="project" value="TreeGrafter"/>
</dbReference>
<dbReference type="EC" id="6.1.1.1" evidence="1 8"/>
<organism evidence="11 12">
    <name type="scientific">Candidatus Komeilibacteria bacterium CG_4_10_14_0_2_um_filter_37_10</name>
    <dbReference type="NCBI Taxonomy" id="1974470"/>
    <lineage>
        <taxon>Bacteria</taxon>
        <taxon>Candidatus Komeiliibacteriota</taxon>
    </lineage>
</organism>
<keyword evidence="4 10" id="KW-0067">ATP-binding</keyword>
<evidence type="ECO:0000256" key="7">
    <source>
        <dbReference type="ARBA" id="ARBA00048248"/>
    </source>
</evidence>
<evidence type="ECO:0000256" key="10">
    <source>
        <dbReference type="RuleBase" id="RU363036"/>
    </source>
</evidence>
<dbReference type="GO" id="GO:0006437">
    <property type="term" value="P:tyrosyl-tRNA aminoacylation"/>
    <property type="evidence" value="ECO:0007669"/>
    <property type="project" value="UniProtKB-UniRule"/>
</dbReference>